<feature type="non-terminal residue" evidence="1">
    <location>
        <position position="76"/>
    </location>
</feature>
<gene>
    <name evidence="1" type="ORF">METZ01_LOCUS97892</name>
</gene>
<dbReference type="SUPFAM" id="SSF50022">
    <property type="entry name" value="ISP domain"/>
    <property type="match status" value="1"/>
</dbReference>
<sequence>MSKNKDLIKIKKPKNINTIFGLPAKSYTDQEFWEKECNTALSDGWLFVGFVHEFKKPGDVIPIFIAGKPILLIKNN</sequence>
<reference evidence="1" key="1">
    <citation type="submission" date="2018-05" db="EMBL/GenBank/DDBJ databases">
        <authorList>
            <person name="Lanie J.A."/>
            <person name="Ng W.-L."/>
            <person name="Kazmierczak K.M."/>
            <person name="Andrzejewski T.M."/>
            <person name="Davidsen T.M."/>
            <person name="Wayne K.J."/>
            <person name="Tettelin H."/>
            <person name="Glass J.I."/>
            <person name="Rusch D."/>
            <person name="Podicherti R."/>
            <person name="Tsui H.-C.T."/>
            <person name="Winkler M.E."/>
        </authorList>
    </citation>
    <scope>NUCLEOTIDE SEQUENCE</scope>
</reference>
<protein>
    <submittedName>
        <fullName evidence="1">Uncharacterized protein</fullName>
    </submittedName>
</protein>
<dbReference type="Gene3D" id="2.102.10.10">
    <property type="entry name" value="Rieske [2Fe-2S] iron-sulphur domain"/>
    <property type="match status" value="1"/>
</dbReference>
<proteinExistence type="predicted"/>
<dbReference type="Gene3D" id="3.90.380.10">
    <property type="entry name" value="Naphthalene 1,2-dioxygenase Alpha Subunit, Chain A, domain 1"/>
    <property type="match status" value="1"/>
</dbReference>
<name>A0A381VZ47_9ZZZZ</name>
<organism evidence="1">
    <name type="scientific">marine metagenome</name>
    <dbReference type="NCBI Taxonomy" id="408172"/>
    <lineage>
        <taxon>unclassified sequences</taxon>
        <taxon>metagenomes</taxon>
        <taxon>ecological metagenomes</taxon>
    </lineage>
</organism>
<evidence type="ECO:0000313" key="1">
    <source>
        <dbReference type="EMBL" id="SVA45038.1"/>
    </source>
</evidence>
<dbReference type="AlphaFoldDB" id="A0A381VZ47"/>
<dbReference type="EMBL" id="UINC01010093">
    <property type="protein sequence ID" value="SVA45038.1"/>
    <property type="molecule type" value="Genomic_DNA"/>
</dbReference>
<dbReference type="GO" id="GO:0051537">
    <property type="term" value="F:2 iron, 2 sulfur cluster binding"/>
    <property type="evidence" value="ECO:0007669"/>
    <property type="project" value="InterPro"/>
</dbReference>
<accession>A0A381VZ47</accession>
<dbReference type="InterPro" id="IPR036922">
    <property type="entry name" value="Rieske_2Fe-2S_sf"/>
</dbReference>